<evidence type="ECO:0000256" key="4">
    <source>
        <dbReference type="SAM" id="MobiDB-lite"/>
    </source>
</evidence>
<dbReference type="InterPro" id="IPR001638">
    <property type="entry name" value="Solute-binding_3/MltF_N"/>
</dbReference>
<sequence length="352" mass="38719">MRRLRLVALLILLVVAAVTVVRVVSVVGPPSREQLRERAGLTGKQELLIGVKDDQPGVSQLLENGAFAGFDIEIAYMIAEDLGFDAPRVRFLPIESEDRARRQALVPGESRYVTVDLVIASYSITERRRQQGVIFSAPYLQTEQSVVTRADSDLRPTTFTDLAGRKVCTLATSTAEQNLAAAGAQAHGRNRIRQCIQELYDGEVDAVTTDAAILAGFVAPPPVGEAPPASKLTNPKPLRHFDIGADGDELWGVNTGPNPAMRDLVNLSLEEARTGHNGKRWRAAFDRYFGHAQQYNDEQQVAVDRQPPPGPADKVEVRQWPWERSAWRHPNQPRPGLSPVAARVRARRSSGC</sequence>
<protein>
    <submittedName>
        <fullName evidence="6">Transporter substrate-binding domain-containing protein</fullName>
    </submittedName>
</protein>
<keyword evidence="2" id="KW-0813">Transport</keyword>
<dbReference type="OrthoDB" id="4963533at2"/>
<dbReference type="AlphaFoldDB" id="A0A4R0GSQ3"/>
<evidence type="ECO:0000256" key="1">
    <source>
        <dbReference type="ARBA" id="ARBA00010333"/>
    </source>
</evidence>
<feature type="region of interest" description="Disordered" evidence="4">
    <location>
        <begin position="323"/>
        <end position="352"/>
    </location>
</feature>
<evidence type="ECO:0000313" key="7">
    <source>
        <dbReference type="Proteomes" id="UP000292274"/>
    </source>
</evidence>
<accession>A0A4R0GSQ3</accession>
<dbReference type="Pfam" id="PF00497">
    <property type="entry name" value="SBP_bac_3"/>
    <property type="match status" value="1"/>
</dbReference>
<dbReference type="GO" id="GO:0030288">
    <property type="term" value="C:outer membrane-bounded periplasmic space"/>
    <property type="evidence" value="ECO:0007669"/>
    <property type="project" value="TreeGrafter"/>
</dbReference>
<dbReference type="PANTHER" id="PTHR30085">
    <property type="entry name" value="AMINO ACID ABC TRANSPORTER PERMEASE"/>
    <property type="match status" value="1"/>
</dbReference>
<evidence type="ECO:0000256" key="2">
    <source>
        <dbReference type="ARBA" id="ARBA00022448"/>
    </source>
</evidence>
<keyword evidence="7" id="KW-1185">Reference proteome</keyword>
<evidence type="ECO:0000256" key="3">
    <source>
        <dbReference type="ARBA" id="ARBA00022729"/>
    </source>
</evidence>
<dbReference type="SUPFAM" id="SSF53850">
    <property type="entry name" value="Periplasmic binding protein-like II"/>
    <property type="match status" value="1"/>
</dbReference>
<evidence type="ECO:0000313" key="6">
    <source>
        <dbReference type="EMBL" id="TCC00701.1"/>
    </source>
</evidence>
<evidence type="ECO:0000259" key="5">
    <source>
        <dbReference type="SMART" id="SM00062"/>
    </source>
</evidence>
<dbReference type="EMBL" id="SJJR01000001">
    <property type="protein sequence ID" value="TCC00701.1"/>
    <property type="molecule type" value="Genomic_DNA"/>
</dbReference>
<comment type="similarity">
    <text evidence="1">Belongs to the bacterial solute-binding protein 3 family.</text>
</comment>
<dbReference type="Proteomes" id="UP000292274">
    <property type="component" value="Unassembled WGS sequence"/>
</dbReference>
<comment type="caution">
    <text evidence="6">The sequence shown here is derived from an EMBL/GenBank/DDBJ whole genome shotgun (WGS) entry which is preliminary data.</text>
</comment>
<dbReference type="InterPro" id="IPR051455">
    <property type="entry name" value="Bact_solute-bind_prot3"/>
</dbReference>
<keyword evidence="3" id="KW-0732">Signal</keyword>
<dbReference type="GO" id="GO:0006865">
    <property type="term" value="P:amino acid transport"/>
    <property type="evidence" value="ECO:0007669"/>
    <property type="project" value="TreeGrafter"/>
</dbReference>
<name>A0A4R0GSQ3_9ACTN</name>
<organism evidence="6 7">
    <name type="scientific">Micromonospora zingiberis</name>
    <dbReference type="NCBI Taxonomy" id="2053011"/>
    <lineage>
        <taxon>Bacteria</taxon>
        <taxon>Bacillati</taxon>
        <taxon>Actinomycetota</taxon>
        <taxon>Actinomycetes</taxon>
        <taxon>Micromonosporales</taxon>
        <taxon>Micromonosporaceae</taxon>
        <taxon>Micromonospora</taxon>
    </lineage>
</organism>
<reference evidence="6 7" key="1">
    <citation type="submission" date="2019-02" db="EMBL/GenBank/DDBJ databases">
        <title>Jishengella sp. nov., isolated from a root of Zingiber montanum.</title>
        <authorList>
            <person name="Kuncharoen N."/>
            <person name="Kudo T."/>
            <person name="Masahiro Y."/>
            <person name="Ohkuma M."/>
            <person name="Tanasupawat S."/>
        </authorList>
    </citation>
    <scope>NUCLEOTIDE SEQUENCE [LARGE SCALE GENOMIC DNA]</scope>
    <source>
        <strain evidence="6 7">PLAI 1-1</strain>
    </source>
</reference>
<dbReference type="GO" id="GO:0005576">
    <property type="term" value="C:extracellular region"/>
    <property type="evidence" value="ECO:0007669"/>
    <property type="project" value="TreeGrafter"/>
</dbReference>
<dbReference type="PANTHER" id="PTHR30085:SF6">
    <property type="entry name" value="ABC TRANSPORTER GLUTAMINE-BINDING PROTEIN GLNH"/>
    <property type="match status" value="1"/>
</dbReference>
<proteinExistence type="inferred from homology"/>
<dbReference type="Gene3D" id="3.40.190.10">
    <property type="entry name" value="Periplasmic binding protein-like II"/>
    <property type="match status" value="2"/>
</dbReference>
<gene>
    <name evidence="6" type="ORF">E0H26_02715</name>
</gene>
<dbReference type="SMART" id="SM00062">
    <property type="entry name" value="PBPb"/>
    <property type="match status" value="1"/>
</dbReference>
<feature type="domain" description="Solute-binding protein family 3/N-terminal" evidence="5">
    <location>
        <begin position="46"/>
        <end position="292"/>
    </location>
</feature>